<dbReference type="PANTHER" id="PTHR33293:SF1">
    <property type="entry name" value="INSERTION ELEMENT IS1 1 PROTEIN INSB-RELATED"/>
    <property type="match status" value="1"/>
</dbReference>
<dbReference type="InterPro" id="IPR010332">
    <property type="entry name" value="ATPase_terminase-su_N"/>
</dbReference>
<dbReference type="RefSeq" id="WP_200673847.1">
    <property type="nucleotide sequence ID" value="NZ_JAACYA010000001.1"/>
</dbReference>
<dbReference type="PANTHER" id="PTHR33293">
    <property type="entry name" value="INSERTION ELEMENT IS1 1 PROTEIN INSB-RELATED"/>
    <property type="match status" value="1"/>
</dbReference>
<comment type="caution">
    <text evidence="3">The sequence shown here is derived from an EMBL/GenBank/DDBJ whole genome shotgun (WGS) entry which is preliminary data.</text>
</comment>
<dbReference type="Pfam" id="PF06056">
    <property type="entry name" value="Terminase_5"/>
    <property type="match status" value="1"/>
</dbReference>
<dbReference type="InterPro" id="IPR051354">
    <property type="entry name" value="Transposase_27_IS1"/>
</dbReference>
<dbReference type="Gene3D" id="1.10.10.60">
    <property type="entry name" value="Homeodomain-like"/>
    <property type="match status" value="1"/>
</dbReference>
<gene>
    <name evidence="3" type="ORF">GWK41_03270</name>
</gene>
<evidence type="ECO:0000313" key="4">
    <source>
        <dbReference type="Proteomes" id="UP000772812"/>
    </source>
</evidence>
<dbReference type="InterPro" id="IPR009057">
    <property type="entry name" value="Homeodomain-like_sf"/>
</dbReference>
<organism evidence="3 4">
    <name type="scientific">Persephonella atlantica</name>
    <dbReference type="NCBI Taxonomy" id="2699429"/>
    <lineage>
        <taxon>Bacteria</taxon>
        <taxon>Pseudomonadati</taxon>
        <taxon>Aquificota</taxon>
        <taxon>Aquificia</taxon>
        <taxon>Aquificales</taxon>
        <taxon>Hydrogenothermaceae</taxon>
        <taxon>Persephonella</taxon>
    </lineage>
</organism>
<dbReference type="Pfam" id="PF03811">
    <property type="entry name" value="Zn_ribbon_InsA"/>
    <property type="match status" value="1"/>
</dbReference>
<evidence type="ECO:0000259" key="2">
    <source>
        <dbReference type="Pfam" id="PF06056"/>
    </source>
</evidence>
<feature type="domain" description="Terminase ATPase subunit N-terminal" evidence="2">
    <location>
        <begin position="51"/>
        <end position="84"/>
    </location>
</feature>
<dbReference type="InterPro" id="IPR003220">
    <property type="entry name" value="InsA_N_dom_Znf"/>
</dbReference>
<protein>
    <submittedName>
        <fullName evidence="3">IS1 family transposase</fullName>
    </submittedName>
</protein>
<dbReference type="Proteomes" id="UP000772812">
    <property type="component" value="Unassembled WGS sequence"/>
</dbReference>
<evidence type="ECO:0000259" key="1">
    <source>
        <dbReference type="Pfam" id="PF03811"/>
    </source>
</evidence>
<reference evidence="3 4" key="1">
    <citation type="journal article" date="2021" name="Syst. Appl. Microbiol.">
        <title>Persephonella atlantica sp. nov.: How to adapt to physico-chemical gradients in high temperature hydrothermal habitats.</title>
        <authorList>
            <person name="Francois D.X."/>
            <person name="Godfroy A."/>
            <person name="Mathien C."/>
            <person name="Aube J."/>
            <person name="Cathalot C."/>
            <person name="Lesongeur F."/>
            <person name="L'Haridon S."/>
            <person name="Philippon X."/>
            <person name="Roussel E.G."/>
        </authorList>
    </citation>
    <scope>NUCLEOTIDE SEQUENCE [LARGE SCALE GENOMIC DNA]</scope>
    <source>
        <strain evidence="3 4">MO1340</strain>
    </source>
</reference>
<accession>A0ABS1GGM4</accession>
<proteinExistence type="predicted"/>
<dbReference type="SUPFAM" id="SSF46689">
    <property type="entry name" value="Homeodomain-like"/>
    <property type="match status" value="1"/>
</dbReference>
<feature type="domain" description="InsA N-terminal zinc ribbon" evidence="1">
    <location>
        <begin position="7"/>
        <end position="34"/>
    </location>
</feature>
<name>A0ABS1GGM4_9AQUI</name>
<dbReference type="EMBL" id="JAACYA010000001">
    <property type="protein sequence ID" value="MBK3332088.1"/>
    <property type="molecule type" value="Genomic_DNA"/>
</dbReference>
<evidence type="ECO:0000313" key="3">
    <source>
        <dbReference type="EMBL" id="MBK3332088.1"/>
    </source>
</evidence>
<sequence>MGKKGEVICPHCSSIQVIKNGKSNGKQTYLCKSCYSRFFLDRVKKRYPASIKKETIKLYNEGYTLTELSKKFNIKVQTIHYWIKTLNRRKQ</sequence>
<keyword evidence="4" id="KW-1185">Reference proteome</keyword>